<keyword evidence="2" id="KW-1185">Reference proteome</keyword>
<protein>
    <recommendedName>
        <fullName evidence="3">Repeat protein (TIGR03806 family)</fullName>
    </recommendedName>
</protein>
<dbReference type="SUPFAM" id="SSF46626">
    <property type="entry name" value="Cytochrome c"/>
    <property type="match status" value="1"/>
</dbReference>
<dbReference type="Proteomes" id="UP000605990">
    <property type="component" value="Unassembled WGS sequence"/>
</dbReference>
<evidence type="ECO:0000313" key="2">
    <source>
        <dbReference type="Proteomes" id="UP000605990"/>
    </source>
</evidence>
<gene>
    <name evidence="1" type="ORF">H8R27_07070</name>
</gene>
<name>A0ABR7IYB2_9FLAO</name>
<evidence type="ECO:0008006" key="3">
    <source>
        <dbReference type="Google" id="ProtNLM"/>
    </source>
</evidence>
<dbReference type="EMBL" id="JACRUN010000003">
    <property type="protein sequence ID" value="MBC5834642.1"/>
    <property type="molecule type" value="Genomic_DNA"/>
</dbReference>
<reference evidence="1 2" key="1">
    <citation type="submission" date="2020-08" db="EMBL/GenBank/DDBJ databases">
        <title>Description of novel Flavobacterium F-408 isolate.</title>
        <authorList>
            <person name="Saticioglu I.B."/>
            <person name="Duman M."/>
            <person name="Altun S."/>
        </authorList>
    </citation>
    <scope>NUCLEOTIDE SEQUENCE [LARGE SCALE GENOMIC DNA]</scope>
    <source>
        <strain evidence="1 2">F-408</strain>
    </source>
</reference>
<dbReference type="SUPFAM" id="SSF48695">
    <property type="entry name" value="Multiheme cytochromes"/>
    <property type="match status" value="1"/>
</dbReference>
<organism evidence="1 2">
    <name type="scientific">Flavobacterium bernardetii</name>
    <dbReference type="NCBI Taxonomy" id="2813823"/>
    <lineage>
        <taxon>Bacteria</taxon>
        <taxon>Pseudomonadati</taxon>
        <taxon>Bacteroidota</taxon>
        <taxon>Flavobacteriia</taxon>
        <taxon>Flavobacteriales</taxon>
        <taxon>Flavobacteriaceae</taxon>
        <taxon>Flavobacterium</taxon>
    </lineage>
</organism>
<dbReference type="InterPro" id="IPR036280">
    <property type="entry name" value="Multihaem_cyt_sf"/>
</dbReference>
<comment type="caution">
    <text evidence="1">The sequence shown here is derived from an EMBL/GenBank/DDBJ whole genome shotgun (WGS) entry which is preliminary data.</text>
</comment>
<accession>A0ABR7IYB2</accession>
<evidence type="ECO:0000313" key="1">
    <source>
        <dbReference type="EMBL" id="MBC5834642.1"/>
    </source>
</evidence>
<dbReference type="NCBIfam" id="TIGR03806">
    <property type="entry name" value="chp_HNE_0200"/>
    <property type="match status" value="1"/>
</dbReference>
<sequence length="362" mass="41138">MKLLFKLTILLTLVTLISCNKEDVSEEYATIPVSPVIMDLTQVPYPKLSDYNFFEGEIKNQKPVYGVIPFKPESELFTDYAEKKRFVWIPTGLKATYVNDYSVLELPVGGALIKNFYYNNVQPSNTTKIIETRIMIRKASGWIYANYVWNDEQTEAFLDLNGSTKQITWIDNNSVSRTINYDIPNEVKCAGCHTISNIKRPIGIKPQNLNGNYNYADGTYNQLSKWKSLGILESNTPNNINSVVNYKDTSKPLETRVRSYFDANCAHCHQPGGYADFFDLKLEFKETTNQTNMGVCVNPNHTIPGIEGRIVRPGNLAQSLLYYRMTTNDQNYRMPFLGRTIVHDEGVALIGQWINSLTGCPN</sequence>
<dbReference type="InterPro" id="IPR022269">
    <property type="entry name" value="SO_2930-like_C"/>
</dbReference>
<dbReference type="RefSeq" id="WP_166127439.1">
    <property type="nucleotide sequence ID" value="NZ_JAANOQ010000004.1"/>
</dbReference>
<proteinExistence type="predicted"/>
<dbReference type="InterPro" id="IPR036909">
    <property type="entry name" value="Cyt_c-like_dom_sf"/>
</dbReference>
<dbReference type="PROSITE" id="PS51257">
    <property type="entry name" value="PROKAR_LIPOPROTEIN"/>
    <property type="match status" value="1"/>
</dbReference>